<protein>
    <recommendedName>
        <fullName evidence="4">U6 small nuclear RNA (adenine-(43)-N(6))-methyltransferase</fullName>
        <ecNumber evidence="4">2.1.1.-</ecNumber>
    </recommendedName>
</protein>
<evidence type="ECO:0000313" key="5">
    <source>
        <dbReference type="EMBL" id="KAG8040051.1"/>
    </source>
</evidence>
<sequence length="470" mass="54099">MSLKSFIHPRNKYKDQPNFIELSKLYPKFQQHVSVNLAGKVQFNFSSEESLRVLTQTLLKHDFDLDVSIPPDKLVPALTLRLNYVLWIEDLINFAEINEVTGIDVGTGAIAIYPLLCSKIYNWKMIGSDIDSAAVTSANENIQRNKLDHLIKVIKVQGKNIFKDVVTEESYAFTMCNPPFFDADDDEKREKRLPPTNAKTGHAVELSVAGGEKSFVRQMLDESLELNGKIKIYTTMLGQKNSLAYSKSELRKRNIDNFTWTEFCQGKTKRWGLAWSLIPKVTLDLSKAPVIRMKYSHVSSSKSKNNSTPLLEVFFPFNDNFREVKDVIIAVKKWINELHIEIKELKLENIKEATYELYAYKNTWIHERRKRRAEMKANSDESKRLRVDDNERASVTVNSVDFSKSNNIYLKFNLVFTYVYKLSDSAGNTHDGVNICMIFNDGNGGKNGLETFKQCLINKFKLQEFQKLNR</sequence>
<dbReference type="PIRSF" id="PIRSF037350">
    <property type="entry name" value="Mtase_ZK1128_prd"/>
    <property type="match status" value="1"/>
</dbReference>
<dbReference type="OrthoDB" id="514248at2759"/>
<dbReference type="PANTHER" id="PTHR13393:SF0">
    <property type="entry name" value="RNA N6-ADENOSINE-METHYLTRANSFERASE METTL16"/>
    <property type="match status" value="1"/>
</dbReference>
<comment type="similarity">
    <text evidence="4">Belongs to the methyltransferase superfamily. METTL16/RlmF family.</text>
</comment>
<dbReference type="AlphaFoldDB" id="A0A8J5V0E9"/>
<gene>
    <name evidence="5" type="ORF">G9C98_001167</name>
</gene>
<keyword evidence="2 4" id="KW-0808">Transferase</keyword>
<dbReference type="Pfam" id="PF05971">
    <property type="entry name" value="Methyltransf_10"/>
    <property type="match status" value="1"/>
</dbReference>
<evidence type="ECO:0000256" key="2">
    <source>
        <dbReference type="ARBA" id="ARBA00022679"/>
    </source>
</evidence>
<proteinExistence type="inferred from homology"/>
<accession>A0A8J5V0E9</accession>
<dbReference type="GO" id="GO:0005634">
    <property type="term" value="C:nucleus"/>
    <property type="evidence" value="ECO:0007669"/>
    <property type="project" value="TreeGrafter"/>
</dbReference>
<dbReference type="InterPro" id="IPR017182">
    <property type="entry name" value="METTL16/PsiM"/>
</dbReference>
<reference evidence="5" key="1">
    <citation type="submission" date="2020-03" db="EMBL/GenBank/DDBJ databases">
        <authorList>
            <person name="Chebbi M.A."/>
            <person name="Drezen J.M."/>
        </authorList>
    </citation>
    <scope>NUCLEOTIDE SEQUENCE</scope>
    <source>
        <tissue evidence="5">Whole body</tissue>
    </source>
</reference>
<dbReference type="GO" id="GO:0008168">
    <property type="term" value="F:methyltransferase activity"/>
    <property type="evidence" value="ECO:0007669"/>
    <property type="project" value="UniProtKB-KW"/>
</dbReference>
<evidence type="ECO:0000256" key="1">
    <source>
        <dbReference type="ARBA" id="ARBA00022603"/>
    </source>
</evidence>
<keyword evidence="6" id="KW-1185">Reference proteome</keyword>
<evidence type="ECO:0000256" key="3">
    <source>
        <dbReference type="ARBA" id="ARBA00022691"/>
    </source>
</evidence>
<name>A0A8J5V0E9_9HYME</name>
<dbReference type="EMBL" id="JAAOIC020000024">
    <property type="protein sequence ID" value="KAG8040051.1"/>
    <property type="molecule type" value="Genomic_DNA"/>
</dbReference>
<comment type="caution">
    <text evidence="5">The sequence shown here is derived from an EMBL/GenBank/DDBJ whole genome shotgun (WGS) entry which is preliminary data.</text>
</comment>
<dbReference type="InterPro" id="IPR010286">
    <property type="entry name" value="METTL16/RlmF"/>
</dbReference>
<dbReference type="EC" id="2.1.1.-" evidence="4"/>
<evidence type="ECO:0000313" key="6">
    <source>
        <dbReference type="Proteomes" id="UP000729913"/>
    </source>
</evidence>
<evidence type="ECO:0000256" key="4">
    <source>
        <dbReference type="PIRNR" id="PIRNR037350"/>
    </source>
</evidence>
<organism evidence="5 6">
    <name type="scientific">Cotesia typhae</name>
    <dbReference type="NCBI Taxonomy" id="2053667"/>
    <lineage>
        <taxon>Eukaryota</taxon>
        <taxon>Metazoa</taxon>
        <taxon>Ecdysozoa</taxon>
        <taxon>Arthropoda</taxon>
        <taxon>Hexapoda</taxon>
        <taxon>Insecta</taxon>
        <taxon>Pterygota</taxon>
        <taxon>Neoptera</taxon>
        <taxon>Endopterygota</taxon>
        <taxon>Hymenoptera</taxon>
        <taxon>Apocrita</taxon>
        <taxon>Ichneumonoidea</taxon>
        <taxon>Braconidae</taxon>
        <taxon>Microgastrinae</taxon>
        <taxon>Cotesia</taxon>
    </lineage>
</organism>
<dbReference type="GO" id="GO:0070475">
    <property type="term" value="P:rRNA base methylation"/>
    <property type="evidence" value="ECO:0007669"/>
    <property type="project" value="TreeGrafter"/>
</dbReference>
<keyword evidence="3" id="KW-0949">S-adenosyl-L-methionine</keyword>
<keyword evidence="1 4" id="KW-0489">Methyltransferase</keyword>
<dbReference type="Proteomes" id="UP000729913">
    <property type="component" value="Unassembled WGS sequence"/>
</dbReference>
<dbReference type="PANTHER" id="PTHR13393">
    <property type="entry name" value="SAM-DEPENDENT METHYLTRANSFERASE"/>
    <property type="match status" value="1"/>
</dbReference>
<reference evidence="5" key="2">
    <citation type="submission" date="2021-04" db="EMBL/GenBank/DDBJ databases">
        <title>Genome-wide patterns of bracovirus chromosomal integration into multiple host tissues during parasitism.</title>
        <authorList>
            <person name="Chebbi M.A.C."/>
        </authorList>
    </citation>
    <scope>NUCLEOTIDE SEQUENCE</scope>
    <source>
        <tissue evidence="5">Whole body</tissue>
    </source>
</reference>